<dbReference type="CTD" id="20198133"/>
<dbReference type="AlphaFoldDB" id="T1ENI3"/>
<reference evidence="4" key="1">
    <citation type="submission" date="2012-12" db="EMBL/GenBank/DDBJ databases">
        <authorList>
            <person name="Hellsten U."/>
            <person name="Grimwood J."/>
            <person name="Chapman J.A."/>
            <person name="Shapiro H."/>
            <person name="Aerts A."/>
            <person name="Otillar R.P."/>
            <person name="Terry A.Y."/>
            <person name="Boore J.L."/>
            <person name="Simakov O."/>
            <person name="Marletaz F."/>
            <person name="Cho S.-J."/>
            <person name="Edsinger-Gonzales E."/>
            <person name="Havlak P."/>
            <person name="Kuo D.-H."/>
            <person name="Larsson T."/>
            <person name="Lv J."/>
            <person name="Arendt D."/>
            <person name="Savage R."/>
            <person name="Osoegawa K."/>
            <person name="de Jong P."/>
            <person name="Lindberg D.R."/>
            <person name="Seaver E.C."/>
            <person name="Weisblat D.A."/>
            <person name="Putnam N.H."/>
            <person name="Grigoriev I.V."/>
            <person name="Rokhsar D.S."/>
        </authorList>
    </citation>
    <scope>NUCLEOTIDE SEQUENCE</scope>
</reference>
<keyword evidence="4" id="KW-1185">Reference proteome</keyword>
<organism evidence="3 4">
    <name type="scientific">Helobdella robusta</name>
    <name type="common">Californian leech</name>
    <dbReference type="NCBI Taxonomy" id="6412"/>
    <lineage>
        <taxon>Eukaryota</taxon>
        <taxon>Metazoa</taxon>
        <taxon>Spiralia</taxon>
        <taxon>Lophotrochozoa</taxon>
        <taxon>Annelida</taxon>
        <taxon>Clitellata</taxon>
        <taxon>Hirudinea</taxon>
        <taxon>Rhynchobdellida</taxon>
        <taxon>Glossiphoniidae</taxon>
        <taxon>Helobdella</taxon>
    </lineage>
</organism>
<dbReference type="EnsemblMetazoa" id="HelroT159037">
    <property type="protein sequence ID" value="HelroP159037"/>
    <property type="gene ID" value="HelroG159037"/>
</dbReference>
<gene>
    <name evidence="3" type="primary">20198133</name>
    <name evidence="2" type="ORF">HELRODRAFT_159037</name>
</gene>
<dbReference type="RefSeq" id="XP_009009211.1">
    <property type="nucleotide sequence ID" value="XM_009010963.1"/>
</dbReference>
<accession>T1ENI3</accession>
<protein>
    <submittedName>
        <fullName evidence="2 3">Uncharacterized protein</fullName>
    </submittedName>
</protein>
<dbReference type="EMBL" id="AMQM01000177">
    <property type="status" value="NOT_ANNOTATED_CDS"/>
    <property type="molecule type" value="Genomic_DNA"/>
</dbReference>
<dbReference type="Proteomes" id="UP000015101">
    <property type="component" value="Unassembled WGS sequence"/>
</dbReference>
<dbReference type="GeneID" id="20198133"/>
<evidence type="ECO:0000313" key="3">
    <source>
        <dbReference type="EnsemblMetazoa" id="HelroP159037"/>
    </source>
</evidence>
<feature type="region of interest" description="Disordered" evidence="1">
    <location>
        <begin position="211"/>
        <end position="230"/>
    </location>
</feature>
<reference evidence="3" key="3">
    <citation type="submission" date="2015-06" db="UniProtKB">
        <authorList>
            <consortium name="EnsemblMetazoa"/>
        </authorList>
    </citation>
    <scope>IDENTIFICATION</scope>
</reference>
<dbReference type="KEGG" id="hro:HELRODRAFT_159037"/>
<evidence type="ECO:0000256" key="1">
    <source>
        <dbReference type="SAM" id="MobiDB-lite"/>
    </source>
</evidence>
<sequence length="434" mass="47886">MSVFQEEEFLENEVIEVKNKKTLSNSDNDYCSFGQLRNGSKSKPLSFYSYQVLSDYGSPSLDHNNLKKQSFFHGPSSHSLTHDWLMNSCVETCRPEDGAQTEDDTKNAGCLVDDQVLPALSTGDDNFDEPTWMKYVTDEVNKQSINMPLTTATLEIVSDSLNGSSENISAIQSNEDSIETPARNISLDHFSTPHRAANQLNYLQDISKASFSTPPSETKTSSTSYQNSTLLSKDSVPSHLTSISAKTLSSPSLPEPSAPSSATIIRSGVSLLPLKVNIFSSISSHPSNALLTPSSERCLEVCYLNPPPKVLKKKLSDSEDNISFSSSRSSATYRQSLSTPSTIPSSTPQYLYCDHNISSSVDHLFAYHDGIARKQYCVVDSTHQTNHARICELPVKNLSEDKSSCSACGFCIGERLFFKYSDISLLLFFFLLIF</sequence>
<dbReference type="EMBL" id="KB095811">
    <property type="protein sequence ID" value="ESO12491.1"/>
    <property type="molecule type" value="Genomic_DNA"/>
</dbReference>
<evidence type="ECO:0000313" key="2">
    <source>
        <dbReference type="EMBL" id="ESO12491.1"/>
    </source>
</evidence>
<dbReference type="HOGENOM" id="CLU_632040_0_0_1"/>
<name>T1ENI3_HELRO</name>
<reference evidence="2 4" key="2">
    <citation type="journal article" date="2013" name="Nature">
        <title>Insights into bilaterian evolution from three spiralian genomes.</title>
        <authorList>
            <person name="Simakov O."/>
            <person name="Marletaz F."/>
            <person name="Cho S.J."/>
            <person name="Edsinger-Gonzales E."/>
            <person name="Havlak P."/>
            <person name="Hellsten U."/>
            <person name="Kuo D.H."/>
            <person name="Larsson T."/>
            <person name="Lv J."/>
            <person name="Arendt D."/>
            <person name="Savage R."/>
            <person name="Osoegawa K."/>
            <person name="de Jong P."/>
            <person name="Grimwood J."/>
            <person name="Chapman J.A."/>
            <person name="Shapiro H."/>
            <person name="Aerts A."/>
            <person name="Otillar R.P."/>
            <person name="Terry A.Y."/>
            <person name="Boore J.L."/>
            <person name="Grigoriev I.V."/>
            <person name="Lindberg D.R."/>
            <person name="Seaver E.C."/>
            <person name="Weisblat D.A."/>
            <person name="Putnam N.H."/>
            <person name="Rokhsar D.S."/>
        </authorList>
    </citation>
    <scope>NUCLEOTIDE SEQUENCE</scope>
</reference>
<proteinExistence type="predicted"/>
<evidence type="ECO:0000313" key="4">
    <source>
        <dbReference type="Proteomes" id="UP000015101"/>
    </source>
</evidence>
<feature type="compositionally biased region" description="Low complexity" evidence="1">
    <location>
        <begin position="211"/>
        <end position="224"/>
    </location>
</feature>
<dbReference type="InParanoid" id="T1ENI3"/>